<evidence type="ECO:0008006" key="3">
    <source>
        <dbReference type="Google" id="ProtNLM"/>
    </source>
</evidence>
<accession>Q2L221</accession>
<proteinExistence type="predicted"/>
<dbReference type="HOGENOM" id="CLU_893364_0_0_4"/>
<protein>
    <recommendedName>
        <fullName evidence="3">Regulatory protein</fullName>
    </recommendedName>
</protein>
<dbReference type="eggNOG" id="COG4255">
    <property type="taxonomic scope" value="Bacteria"/>
</dbReference>
<dbReference type="PIRSF" id="PIRSF015283">
    <property type="entry name" value="Regulatory_RpfE"/>
    <property type="match status" value="1"/>
</dbReference>
<reference evidence="1 2" key="1">
    <citation type="journal article" date="2006" name="J. Bacteriol.">
        <title>Comparison of the genome sequence of the poultry pathogen Bordetella avium with those of B. bronchiseptica, B. pertussis, and B. parapertussis reveals extensive diversity in surface structures associated with host interaction.</title>
        <authorList>
            <person name="Sebaihia M."/>
            <person name="Preston A."/>
            <person name="Maskell D.J."/>
            <person name="Kuzmiak H."/>
            <person name="Connell T.D."/>
            <person name="King N.D."/>
            <person name="Orndorff P.E."/>
            <person name="Miyamoto D.M."/>
            <person name="Thomson N.R."/>
            <person name="Harris D."/>
            <person name="Goble A."/>
            <person name="Lord A."/>
            <person name="Murphy L."/>
            <person name="Quail M.A."/>
            <person name="Rutter S."/>
            <person name="Squares R."/>
            <person name="Squares S."/>
            <person name="Woodward J."/>
            <person name="Parkhill J."/>
            <person name="Temple L.M."/>
        </authorList>
    </citation>
    <scope>NUCLEOTIDE SEQUENCE [LARGE SCALE GENOMIC DNA]</scope>
    <source>
        <strain evidence="1 2">197N</strain>
    </source>
</reference>
<dbReference type="Proteomes" id="UP000001977">
    <property type="component" value="Chromosome"/>
</dbReference>
<dbReference type="KEGG" id="bav:BAV1521"/>
<gene>
    <name evidence="1" type="ordered locus">BAV1521</name>
</gene>
<keyword evidence="2" id="KW-1185">Reference proteome</keyword>
<organism evidence="1 2">
    <name type="scientific">Bordetella avium (strain 197N)</name>
    <dbReference type="NCBI Taxonomy" id="360910"/>
    <lineage>
        <taxon>Bacteria</taxon>
        <taxon>Pseudomonadati</taxon>
        <taxon>Pseudomonadota</taxon>
        <taxon>Betaproteobacteria</taxon>
        <taxon>Burkholderiales</taxon>
        <taxon>Alcaligenaceae</taxon>
        <taxon>Bordetella</taxon>
    </lineage>
</organism>
<evidence type="ECO:0000313" key="2">
    <source>
        <dbReference type="Proteomes" id="UP000001977"/>
    </source>
</evidence>
<dbReference type="AlphaFoldDB" id="Q2L221"/>
<dbReference type="EMBL" id="AM167904">
    <property type="protein sequence ID" value="CAJ49134.1"/>
    <property type="molecule type" value="Genomic_DNA"/>
</dbReference>
<evidence type="ECO:0000313" key="1">
    <source>
        <dbReference type="EMBL" id="CAJ49134.1"/>
    </source>
</evidence>
<sequence length="320" mass="35425">MPLGDYNLGMYIVIPGALPDLAAASELARHLPDYAPVFSRWLTLAQALPSRFDPRTHGCTAYEGWQLQAAGYQPEPGLPLGAGLGPLLAQAQGSEAVWLGDLVHLALGADSAVLLDPGLMDLRPEESAGLFEAIQPLLEDGQFGAEILHPQRWRLRLPAGLVPRAASPLAVAGDRLQHWWTQDAANRPWRRFLNEIQMAWHEHPVNEARAARGVPEVNGLWLYGGARPWPIRTPQAQVWPELDALARAADWGGWLQALATLDRERFKPLADAQGWPLRALDLTLLGRDRQTRLTLKPRSGLAKWLPAPKHNWSAWWSHPA</sequence>
<dbReference type="STRING" id="360910.BAV1521"/>
<name>Q2L221_BORA1</name>
<dbReference type="InterPro" id="IPR016631">
    <property type="entry name" value="Regulatory_RpfE"/>
</dbReference>